<dbReference type="InterPro" id="IPR030890">
    <property type="entry name" value="LP_HExxH_w_TonB"/>
</dbReference>
<evidence type="ECO:0000313" key="1">
    <source>
        <dbReference type="EMBL" id="WEK36306.1"/>
    </source>
</evidence>
<accession>A0AAJ6BII3</accession>
<proteinExistence type="predicted"/>
<name>A0AAJ6BII3_9BACT</name>
<dbReference type="Gene3D" id="3.40.390.70">
    <property type="match status" value="1"/>
</dbReference>
<evidence type="ECO:0000313" key="2">
    <source>
        <dbReference type="Proteomes" id="UP001220610"/>
    </source>
</evidence>
<dbReference type="Pfam" id="PF15890">
    <property type="entry name" value="Peptidase_Mx1"/>
    <property type="match status" value="1"/>
</dbReference>
<protein>
    <submittedName>
        <fullName evidence="1">Zinc-binding metallopeptidase</fullName>
    </submittedName>
</protein>
<organism evidence="1 2">
    <name type="scientific">Candidatus Pseudobacter hemicellulosilyticus</name>
    <dbReference type="NCBI Taxonomy" id="3121375"/>
    <lineage>
        <taxon>Bacteria</taxon>
        <taxon>Pseudomonadati</taxon>
        <taxon>Bacteroidota</taxon>
        <taxon>Chitinophagia</taxon>
        <taxon>Chitinophagales</taxon>
        <taxon>Chitinophagaceae</taxon>
        <taxon>Pseudobacter</taxon>
    </lineage>
</organism>
<dbReference type="NCBIfam" id="TIGR04549">
    <property type="entry name" value="LP_HExxH_w_tonB"/>
    <property type="match status" value="1"/>
</dbReference>
<dbReference type="SUPFAM" id="SSF55486">
    <property type="entry name" value="Metalloproteases ('zincins'), catalytic domain"/>
    <property type="match status" value="1"/>
</dbReference>
<dbReference type="EMBL" id="CP119311">
    <property type="protein sequence ID" value="WEK36306.1"/>
    <property type="molecule type" value="Genomic_DNA"/>
</dbReference>
<dbReference type="AlphaFoldDB" id="A0AAJ6BII3"/>
<dbReference type="Proteomes" id="UP001220610">
    <property type="component" value="Chromosome"/>
</dbReference>
<dbReference type="PROSITE" id="PS51257">
    <property type="entry name" value="PROKAR_LIPOPROTEIN"/>
    <property type="match status" value="1"/>
</dbReference>
<gene>
    <name evidence="1" type="ORF">P0Y53_02230</name>
</gene>
<sequence>MRTFTHYIIGSCLALSLFSSCKKDELDTSYELNGLGGDTWAKGEIDKWINDNLTVPYNMEILYKWDQFNAGDVNKTLVPPQEDKVLPLLQTINKIWIEPYVKAGGLTFMKKYIIKQIALVGSPSYNSNGTITLGEAEGGKKIILYTVNDFTNANRGAVEGRMRTIHHEFAHILHQTVLFTPDYERITAADYTGDWTNVSQATARSKGFVSPYAMSSKEEDFVEMVAHMLVYGPDGFEAIVNSSSTTAGRDALRKKQAIVVAYYKSVWNIDFSLLQRYVGEALDAVSPVAVTPLTAALGFGKQYKAIRSVKEMQTSEGFKSAMNEANTTLQNTFTAIYTIDSMALRFNKTDTATLNIKFYSLTAPATLYTASFKYKFTVNASGVYTFENPVASGAEAAFGNARLIGNYVLPLILFFSSHPFKPDWINGKLDRFSTIQVGKWIAQDDNSLYFIGNLSTSDL</sequence>
<reference evidence="1" key="1">
    <citation type="submission" date="2023-03" db="EMBL/GenBank/DDBJ databases">
        <title>Andean soil-derived lignocellulolytic bacterial consortium as a source of novel taxa and putative plastic-active enzymes.</title>
        <authorList>
            <person name="Diaz-Garcia L."/>
            <person name="Chuvochina M."/>
            <person name="Feuerriegel G."/>
            <person name="Bunk B."/>
            <person name="Sproer C."/>
            <person name="Streit W.R."/>
            <person name="Rodriguez L.M."/>
            <person name="Overmann J."/>
            <person name="Jimenez D.J."/>
        </authorList>
    </citation>
    <scope>NUCLEOTIDE SEQUENCE</scope>
    <source>
        <strain evidence="1">MAG 7</strain>
    </source>
</reference>